<dbReference type="Pfam" id="PF11954">
    <property type="entry name" value="DUF3471"/>
    <property type="match status" value="1"/>
</dbReference>
<name>A0A2I2G5V1_9EURO</name>
<dbReference type="InterPro" id="IPR001466">
    <property type="entry name" value="Beta-lactam-related"/>
</dbReference>
<evidence type="ECO:0000259" key="3">
    <source>
        <dbReference type="Pfam" id="PF00144"/>
    </source>
</evidence>
<evidence type="ECO:0000256" key="1">
    <source>
        <dbReference type="ARBA" id="ARBA00038215"/>
    </source>
</evidence>
<dbReference type="AlphaFoldDB" id="A0A2I2G5V1"/>
<organism evidence="5 6">
    <name type="scientific">Aspergillus steynii IBT 23096</name>
    <dbReference type="NCBI Taxonomy" id="1392250"/>
    <lineage>
        <taxon>Eukaryota</taxon>
        <taxon>Fungi</taxon>
        <taxon>Dikarya</taxon>
        <taxon>Ascomycota</taxon>
        <taxon>Pezizomycotina</taxon>
        <taxon>Eurotiomycetes</taxon>
        <taxon>Eurotiomycetidae</taxon>
        <taxon>Eurotiales</taxon>
        <taxon>Aspergillaceae</taxon>
        <taxon>Aspergillus</taxon>
        <taxon>Aspergillus subgen. Circumdati</taxon>
    </lineage>
</organism>
<keyword evidence="5" id="KW-0645">Protease</keyword>
<dbReference type="EMBL" id="MSFO01000005">
    <property type="protein sequence ID" value="PLB48255.1"/>
    <property type="molecule type" value="Genomic_DNA"/>
</dbReference>
<dbReference type="InterPro" id="IPR021860">
    <property type="entry name" value="Peptidase_S12_Pab87-rel_C"/>
</dbReference>
<dbReference type="GeneID" id="36560037"/>
<gene>
    <name evidence="5" type="ORF">P170DRAFT_465663</name>
</gene>
<feature type="domain" description="Beta-lactamase-related" evidence="3">
    <location>
        <begin position="10"/>
        <end position="351"/>
    </location>
</feature>
<protein>
    <submittedName>
        <fullName evidence="5">Putative D-aminopeptidase</fullName>
    </submittedName>
</protein>
<proteinExistence type="inferred from homology"/>
<dbReference type="GO" id="GO:0004177">
    <property type="term" value="F:aminopeptidase activity"/>
    <property type="evidence" value="ECO:0007669"/>
    <property type="project" value="UniProtKB-KW"/>
</dbReference>
<evidence type="ECO:0000256" key="2">
    <source>
        <dbReference type="SAM" id="MobiDB-lite"/>
    </source>
</evidence>
<dbReference type="PANTHER" id="PTHR46825:SF9">
    <property type="entry name" value="BETA-LACTAMASE-RELATED DOMAIN-CONTAINING PROTEIN"/>
    <property type="match status" value="1"/>
</dbReference>
<accession>A0A2I2G5V1</accession>
<dbReference type="STRING" id="1392250.A0A2I2G5V1"/>
<dbReference type="Gene3D" id="3.40.710.10">
    <property type="entry name" value="DD-peptidase/beta-lactamase superfamily"/>
    <property type="match status" value="1"/>
</dbReference>
<dbReference type="OrthoDB" id="5946976at2759"/>
<evidence type="ECO:0000259" key="4">
    <source>
        <dbReference type="Pfam" id="PF11954"/>
    </source>
</evidence>
<feature type="domain" description="Peptidase S12 Pab87-related C-terminal" evidence="4">
    <location>
        <begin position="403"/>
        <end position="501"/>
    </location>
</feature>
<dbReference type="InterPro" id="IPR012338">
    <property type="entry name" value="Beta-lactam/transpept-like"/>
</dbReference>
<keyword evidence="5" id="KW-0031">Aminopeptidase</keyword>
<dbReference type="VEuPathDB" id="FungiDB:P170DRAFT_465663"/>
<keyword evidence="5" id="KW-0378">Hydrolase</keyword>
<comment type="caution">
    <text evidence="5">The sequence shown here is derived from an EMBL/GenBank/DDBJ whole genome shotgun (WGS) entry which is preliminary data.</text>
</comment>
<dbReference type="SUPFAM" id="SSF56601">
    <property type="entry name" value="beta-lactamase/transpeptidase-like"/>
    <property type="match status" value="1"/>
</dbReference>
<dbReference type="Proteomes" id="UP000234275">
    <property type="component" value="Unassembled WGS sequence"/>
</dbReference>
<dbReference type="RefSeq" id="XP_024703557.1">
    <property type="nucleotide sequence ID" value="XM_024852339.1"/>
</dbReference>
<evidence type="ECO:0000313" key="5">
    <source>
        <dbReference type="EMBL" id="PLB48255.1"/>
    </source>
</evidence>
<sequence>MECFLASDFSSYVEELMRQNHVPGLALAVVQNDQVASAGYGKASIDPPAPCTADTIFDLASCSKSFTAASIALLVDDEAYPEIQYDATMSSLLPDDFVMASAEYTEGVTVEDILSHRSGMAPHDNSYMGVRAAQPDTARSITRNLRNLPVAAPLRAKYRYCNMMYTVATHLIEVKTKKRFSDFLYQRLFGPLDMQLTSLQPESARANGHGDRIATGHCWDKELDTYHGFQSPDCPEAQGAGSVMSSASDFVKWVKALMNREGPINERIYQGLIRMRAIRNPAARRLKPHTSPALYAAGLEVYFYRGYMVVGHFGVTAGFASRFFFLPDFNFGAVILGNADGAGPVGTILARELIDTVLKVPEIERPRRKTSTNAKNKTPGQPKDAGKKNQAKSKAKTQKPGIPQPQAMLLSNYIGIYRHPGYHKLTVEVKDEKLFINATDRSFGFTLLFEHLSEGAKYTAHLSDFLEGGDDPVEAEFVIDEGRVVRLGLHLEPALREMIWFDKRLEGDRPSPDRINPNDVEEYLSVGPRIRL</sequence>
<keyword evidence="6" id="KW-1185">Reference proteome</keyword>
<evidence type="ECO:0000313" key="6">
    <source>
        <dbReference type="Proteomes" id="UP000234275"/>
    </source>
</evidence>
<feature type="region of interest" description="Disordered" evidence="2">
    <location>
        <begin position="364"/>
        <end position="403"/>
    </location>
</feature>
<dbReference type="InterPro" id="IPR050491">
    <property type="entry name" value="AmpC-like"/>
</dbReference>
<reference evidence="5 6" key="1">
    <citation type="submission" date="2016-12" db="EMBL/GenBank/DDBJ databases">
        <title>The genomes of Aspergillus section Nigri reveals drivers in fungal speciation.</title>
        <authorList>
            <consortium name="DOE Joint Genome Institute"/>
            <person name="Vesth T.C."/>
            <person name="Nybo J."/>
            <person name="Theobald S."/>
            <person name="Brandl J."/>
            <person name="Frisvad J.C."/>
            <person name="Nielsen K.F."/>
            <person name="Lyhne E.K."/>
            <person name="Kogle M.E."/>
            <person name="Kuo A."/>
            <person name="Riley R."/>
            <person name="Clum A."/>
            <person name="Nolan M."/>
            <person name="Lipzen A."/>
            <person name="Salamov A."/>
            <person name="Henrissat B."/>
            <person name="Wiebenga A."/>
            <person name="De Vries R.P."/>
            <person name="Grigoriev I.V."/>
            <person name="Mortensen U.H."/>
            <person name="Andersen M.R."/>
            <person name="Baker S.E."/>
        </authorList>
    </citation>
    <scope>NUCLEOTIDE SEQUENCE [LARGE SCALE GENOMIC DNA]</scope>
    <source>
        <strain evidence="5 6">IBT 23096</strain>
    </source>
</reference>
<dbReference type="Pfam" id="PF00144">
    <property type="entry name" value="Beta-lactamase"/>
    <property type="match status" value="1"/>
</dbReference>
<comment type="similarity">
    <text evidence="1">Belongs to the peptidase S12 family.</text>
</comment>
<dbReference type="PANTHER" id="PTHR46825">
    <property type="entry name" value="D-ALANYL-D-ALANINE-CARBOXYPEPTIDASE/ENDOPEPTIDASE AMPH"/>
    <property type="match status" value="1"/>
</dbReference>